<evidence type="ECO:0000313" key="1">
    <source>
        <dbReference type="EMBL" id="KKK86633.1"/>
    </source>
</evidence>
<accession>A0A0F8YYZ6</accession>
<dbReference type="Pfam" id="PF04464">
    <property type="entry name" value="Glyphos_transf"/>
    <property type="match status" value="1"/>
</dbReference>
<feature type="non-terminal residue" evidence="1">
    <location>
        <position position="1"/>
    </location>
</feature>
<dbReference type="GO" id="GO:0047355">
    <property type="term" value="F:CDP-glycerol glycerophosphotransferase activity"/>
    <property type="evidence" value="ECO:0007669"/>
    <property type="project" value="InterPro"/>
</dbReference>
<dbReference type="PANTHER" id="PTHR37316:SF3">
    <property type="entry name" value="TEICHOIC ACID GLYCEROL-PHOSPHATE TRANSFERASE"/>
    <property type="match status" value="1"/>
</dbReference>
<dbReference type="InterPro" id="IPR007554">
    <property type="entry name" value="Glycerophosphate_synth"/>
</dbReference>
<dbReference type="EMBL" id="LAZR01050756">
    <property type="protein sequence ID" value="KKK86633.1"/>
    <property type="molecule type" value="Genomic_DNA"/>
</dbReference>
<dbReference type="PANTHER" id="PTHR37316">
    <property type="entry name" value="TEICHOIC ACID GLYCEROL-PHOSPHATE PRIMASE"/>
    <property type="match status" value="1"/>
</dbReference>
<gene>
    <name evidence="1" type="ORF">LCGC14_2761280</name>
</gene>
<name>A0A0F8YYZ6_9ZZZZ</name>
<protein>
    <submittedName>
        <fullName evidence="1">Uncharacterized protein</fullName>
    </submittedName>
</protein>
<reference evidence="1" key="1">
    <citation type="journal article" date="2015" name="Nature">
        <title>Complex archaea that bridge the gap between prokaryotes and eukaryotes.</title>
        <authorList>
            <person name="Spang A."/>
            <person name="Saw J.H."/>
            <person name="Jorgensen S.L."/>
            <person name="Zaremba-Niedzwiedzka K."/>
            <person name="Martijn J."/>
            <person name="Lind A.E."/>
            <person name="van Eijk R."/>
            <person name="Schleper C."/>
            <person name="Guy L."/>
            <person name="Ettema T.J."/>
        </authorList>
    </citation>
    <scope>NUCLEOTIDE SEQUENCE</scope>
</reference>
<organism evidence="1">
    <name type="scientific">marine sediment metagenome</name>
    <dbReference type="NCBI Taxonomy" id="412755"/>
    <lineage>
        <taxon>unclassified sequences</taxon>
        <taxon>metagenomes</taxon>
        <taxon>ecological metagenomes</taxon>
    </lineage>
</organism>
<comment type="caution">
    <text evidence="1">The sequence shown here is derived from an EMBL/GenBank/DDBJ whole genome shotgun (WGS) entry which is preliminary data.</text>
</comment>
<dbReference type="Gene3D" id="3.40.50.12580">
    <property type="match status" value="1"/>
</dbReference>
<dbReference type="AlphaFoldDB" id="A0A0F8YYZ6"/>
<dbReference type="InterPro" id="IPR043148">
    <property type="entry name" value="TagF_C"/>
</dbReference>
<dbReference type="InterPro" id="IPR051612">
    <property type="entry name" value="Teichoic_Acid_Biosynth"/>
</dbReference>
<proteinExistence type="predicted"/>
<dbReference type="GO" id="GO:0016020">
    <property type="term" value="C:membrane"/>
    <property type="evidence" value="ECO:0007669"/>
    <property type="project" value="InterPro"/>
</dbReference>
<sequence length="75" mass="9074">YKDYLKKVGMYYNLQKIAPGPILYNADELINAIKNIEKVDVEYKEKRKKIRDKFNKYLDGKSTERILNYFKIEYS</sequence>